<dbReference type="PANTHER" id="PTHR46233:SF3">
    <property type="entry name" value="HYDROXYACYLGLUTATHIONE HYDROLASE GLOC"/>
    <property type="match status" value="1"/>
</dbReference>
<name>A0A1B1YUQ8_9GAMM</name>
<organism evidence="6 7">
    <name type="scientific">Immundisolibacter cernigliae</name>
    <dbReference type="NCBI Taxonomy" id="1810504"/>
    <lineage>
        <taxon>Bacteria</taxon>
        <taxon>Pseudomonadati</taxon>
        <taxon>Pseudomonadota</taxon>
        <taxon>Gammaproteobacteria</taxon>
        <taxon>Immundisolibacterales</taxon>
        <taxon>Immundisolibacteraceae</taxon>
        <taxon>Immundisolibacter</taxon>
    </lineage>
</organism>
<keyword evidence="4" id="KW-0862">Zinc</keyword>
<reference evidence="7" key="1">
    <citation type="submission" date="2016-03" db="EMBL/GenBank/DDBJ databases">
        <title>Complete genome sequence of Solimmundus cernigliae, representing a novel lineage of polycyclic aromatic hydrocarbon degraders within the Gammaproteobacteria.</title>
        <authorList>
            <person name="Singleton D.R."/>
            <person name="Dickey A.N."/>
            <person name="Scholl E.H."/>
            <person name="Wright F.A."/>
            <person name="Aitken M.D."/>
        </authorList>
    </citation>
    <scope>NUCLEOTIDE SEQUENCE [LARGE SCALE GENOMIC DNA]</scope>
    <source>
        <strain evidence="7">TR3.2</strain>
    </source>
</reference>
<evidence type="ECO:0000256" key="2">
    <source>
        <dbReference type="ARBA" id="ARBA00022723"/>
    </source>
</evidence>
<dbReference type="GO" id="GO:0016787">
    <property type="term" value="F:hydrolase activity"/>
    <property type="evidence" value="ECO:0007669"/>
    <property type="project" value="UniProtKB-KW"/>
</dbReference>
<dbReference type="FunCoup" id="A0A1B1YUQ8">
    <property type="interactions" value="459"/>
</dbReference>
<dbReference type="SUPFAM" id="SSF56281">
    <property type="entry name" value="Metallo-hydrolase/oxidoreductase"/>
    <property type="match status" value="1"/>
</dbReference>
<dbReference type="InParanoid" id="A0A1B1YUQ8"/>
<dbReference type="EMBL" id="CP014671">
    <property type="protein sequence ID" value="ANX04528.1"/>
    <property type="molecule type" value="Genomic_DNA"/>
</dbReference>
<dbReference type="Pfam" id="PF00753">
    <property type="entry name" value="Lactamase_B"/>
    <property type="match status" value="1"/>
</dbReference>
<evidence type="ECO:0000313" key="6">
    <source>
        <dbReference type="EMBL" id="ANX04528.1"/>
    </source>
</evidence>
<dbReference type="Proteomes" id="UP000092952">
    <property type="component" value="Chromosome"/>
</dbReference>
<dbReference type="CDD" id="cd07737">
    <property type="entry name" value="YcbL-like_MBL-fold"/>
    <property type="match status" value="1"/>
</dbReference>
<accession>A0A1B1YUQ8</accession>
<dbReference type="GO" id="GO:0046872">
    <property type="term" value="F:metal ion binding"/>
    <property type="evidence" value="ECO:0007669"/>
    <property type="project" value="UniProtKB-KW"/>
</dbReference>
<evidence type="ECO:0000313" key="7">
    <source>
        <dbReference type="Proteomes" id="UP000092952"/>
    </source>
</evidence>
<sequence>MPDTLRFEIIPVTPLQQNCTLLICPASNTAALVDPGGDVEDIVAAIERHGARLEKIFLTHGHLDHVGGTVALRDRYGVPVEGPHPDDAFWIDGLPMQAQMFGFPPLPAFTPDRWLEGGDTVCFGQVELAVRHCPGHTPGHVVFFDAQARLALVGDVLFAGSIGRTDLPRGNHADLLRTIREQLWPLGNDVRFIPGHGPMSTFGAERRSNPFVADSVLARG</sequence>
<keyword evidence="2" id="KW-0479">Metal-binding</keyword>
<dbReference type="SMART" id="SM00849">
    <property type="entry name" value="Lactamase_B"/>
    <property type="match status" value="1"/>
</dbReference>
<feature type="domain" description="Metallo-beta-lactamase" evidence="5">
    <location>
        <begin position="16"/>
        <end position="196"/>
    </location>
</feature>
<dbReference type="OrthoDB" id="9802991at2"/>
<keyword evidence="7" id="KW-1185">Reference proteome</keyword>
<dbReference type="PANTHER" id="PTHR46233">
    <property type="entry name" value="HYDROXYACYLGLUTATHIONE HYDROLASE GLOC"/>
    <property type="match status" value="1"/>
</dbReference>
<evidence type="ECO:0000259" key="5">
    <source>
        <dbReference type="SMART" id="SM00849"/>
    </source>
</evidence>
<dbReference type="KEGG" id="gbi:PG2T_10305"/>
<keyword evidence="3 6" id="KW-0378">Hydrolase</keyword>
<dbReference type="AlphaFoldDB" id="A0A1B1YUQ8"/>
<evidence type="ECO:0000256" key="4">
    <source>
        <dbReference type="ARBA" id="ARBA00022833"/>
    </source>
</evidence>
<evidence type="ECO:0000256" key="1">
    <source>
        <dbReference type="ARBA" id="ARBA00001947"/>
    </source>
</evidence>
<dbReference type="InterPro" id="IPR036866">
    <property type="entry name" value="RibonucZ/Hydroxyglut_hydro"/>
</dbReference>
<dbReference type="Gene3D" id="3.60.15.10">
    <property type="entry name" value="Ribonuclease Z/Hydroxyacylglutathione hydrolase-like"/>
    <property type="match status" value="1"/>
</dbReference>
<dbReference type="InterPro" id="IPR001279">
    <property type="entry name" value="Metallo-B-lactamas"/>
</dbReference>
<evidence type="ECO:0000256" key="3">
    <source>
        <dbReference type="ARBA" id="ARBA00022801"/>
    </source>
</evidence>
<dbReference type="InterPro" id="IPR051453">
    <property type="entry name" value="MBL_Glyoxalase_II"/>
</dbReference>
<gene>
    <name evidence="6" type="ORF">PG2T_10305</name>
</gene>
<protein>
    <submittedName>
        <fullName evidence="6">MBL fold metallo-hydrolase</fullName>
    </submittedName>
</protein>
<dbReference type="STRING" id="1810504.PG2T_10305"/>
<comment type="cofactor">
    <cofactor evidence="1">
        <name>Zn(2+)</name>
        <dbReference type="ChEBI" id="CHEBI:29105"/>
    </cofactor>
</comment>
<proteinExistence type="predicted"/>
<dbReference type="RefSeq" id="WP_068804909.1">
    <property type="nucleotide sequence ID" value="NZ_CP014671.1"/>
</dbReference>